<evidence type="ECO:0000256" key="1">
    <source>
        <dbReference type="ARBA" id="ARBA00022842"/>
    </source>
</evidence>
<protein>
    <submittedName>
        <fullName evidence="3">CTP--molybdopterin cytidylyltransferase</fullName>
    </submittedName>
</protein>
<dbReference type="SUPFAM" id="SSF53448">
    <property type="entry name" value="Nucleotide-diphospho-sugar transferases"/>
    <property type="match status" value="1"/>
</dbReference>
<comment type="caution">
    <text evidence="3">The sequence shown here is derived from an EMBL/GenBank/DDBJ whole genome shotgun (WGS) entry which is preliminary data.</text>
</comment>
<dbReference type="InterPro" id="IPR025877">
    <property type="entry name" value="MobA-like_NTP_Trfase"/>
</dbReference>
<dbReference type="GO" id="GO:0016779">
    <property type="term" value="F:nucleotidyltransferase activity"/>
    <property type="evidence" value="ECO:0007669"/>
    <property type="project" value="UniProtKB-KW"/>
</dbReference>
<proteinExistence type="predicted"/>
<organism evidence="3 4">
    <name type="scientific">Pseudomonas fragi</name>
    <dbReference type="NCBI Taxonomy" id="296"/>
    <lineage>
        <taxon>Bacteria</taxon>
        <taxon>Pseudomonadati</taxon>
        <taxon>Pseudomonadota</taxon>
        <taxon>Gammaproteobacteria</taxon>
        <taxon>Pseudomonadales</taxon>
        <taxon>Pseudomonadaceae</taxon>
        <taxon>Pseudomonas</taxon>
    </lineage>
</organism>
<keyword evidence="3" id="KW-0548">Nucleotidyltransferase</keyword>
<dbReference type="PANTHER" id="PTHR43777">
    <property type="entry name" value="MOLYBDENUM COFACTOR CYTIDYLYLTRANSFERASE"/>
    <property type="match status" value="1"/>
</dbReference>
<sequence>MTELHSYPECVGLVLAAGYGQRFGSDKRLAKLADGNNLLVATLLRAQEAFSDVRIVLKAEDDAQALAIPPYIQVVRAAQAKQGMGSSLAAGIKSLAHSQADAVAVLLGDMPWVSLATLLQLRAHAHAEHIVVAYCDGQRGHPVLFGRRFWPELMQLRGENGAKGLIATHAQHVIEVTFNDSGILQDVDKPADLSHPATS</sequence>
<dbReference type="PANTHER" id="PTHR43777:SF1">
    <property type="entry name" value="MOLYBDENUM COFACTOR CYTIDYLYLTRANSFERASE"/>
    <property type="match status" value="1"/>
</dbReference>
<dbReference type="Proteomes" id="UP000216113">
    <property type="component" value="Unassembled WGS sequence"/>
</dbReference>
<feature type="domain" description="MobA-like NTP transferase" evidence="2">
    <location>
        <begin position="12"/>
        <end position="171"/>
    </location>
</feature>
<dbReference type="CDD" id="cd04182">
    <property type="entry name" value="GT_2_like_f"/>
    <property type="match status" value="1"/>
</dbReference>
<dbReference type="AlphaFoldDB" id="A0A266LNT9"/>
<dbReference type="EMBL" id="NQKL01000024">
    <property type="protein sequence ID" value="OZY39701.1"/>
    <property type="molecule type" value="Genomic_DNA"/>
</dbReference>
<dbReference type="Pfam" id="PF12804">
    <property type="entry name" value="NTP_transf_3"/>
    <property type="match status" value="1"/>
</dbReference>
<keyword evidence="1" id="KW-0460">Magnesium</keyword>
<reference evidence="3 4" key="1">
    <citation type="submission" date="2017-08" db="EMBL/GenBank/DDBJ databases">
        <title>Genomic and metabolic characterisation of spoilage-associated Pseudomonas species.</title>
        <authorList>
            <person name="Stanborough T."/>
            <person name="Fegan N."/>
            <person name="Powell S.M."/>
            <person name="Singh T."/>
            <person name="Tamplin M.L."/>
            <person name="Chandry P.S."/>
        </authorList>
    </citation>
    <scope>NUCLEOTIDE SEQUENCE [LARGE SCALE GENOMIC DNA]</scope>
    <source>
        <strain evidence="3 4">F1820</strain>
    </source>
</reference>
<evidence type="ECO:0000259" key="2">
    <source>
        <dbReference type="Pfam" id="PF12804"/>
    </source>
</evidence>
<name>A0A266LNT9_PSEFR</name>
<evidence type="ECO:0000313" key="3">
    <source>
        <dbReference type="EMBL" id="OZY39701.1"/>
    </source>
</evidence>
<dbReference type="Gene3D" id="3.90.550.10">
    <property type="entry name" value="Spore Coat Polysaccharide Biosynthesis Protein SpsA, Chain A"/>
    <property type="match status" value="1"/>
</dbReference>
<dbReference type="InterPro" id="IPR029044">
    <property type="entry name" value="Nucleotide-diphossugar_trans"/>
</dbReference>
<accession>A0A266LNT9</accession>
<dbReference type="RefSeq" id="WP_095030934.1">
    <property type="nucleotide sequence ID" value="NZ_NQKL01000024.1"/>
</dbReference>
<gene>
    <name evidence="3" type="ORF">CJF43_21825</name>
</gene>
<evidence type="ECO:0000313" key="4">
    <source>
        <dbReference type="Proteomes" id="UP000216113"/>
    </source>
</evidence>
<keyword evidence="3" id="KW-0808">Transferase</keyword>